<evidence type="ECO:0000313" key="3">
    <source>
        <dbReference type="Proteomes" id="UP001140502"/>
    </source>
</evidence>
<evidence type="ECO:0000313" key="2">
    <source>
        <dbReference type="EMBL" id="KAJ4309434.1"/>
    </source>
</evidence>
<dbReference type="Proteomes" id="UP001140502">
    <property type="component" value="Unassembled WGS sequence"/>
</dbReference>
<dbReference type="OrthoDB" id="6247875at2759"/>
<dbReference type="Gene3D" id="1.10.30.10">
    <property type="entry name" value="High mobility group box domain"/>
    <property type="match status" value="1"/>
</dbReference>
<organism evidence="2 3">
    <name type="scientific">Fusarium piperis</name>
    <dbReference type="NCBI Taxonomy" id="1435070"/>
    <lineage>
        <taxon>Eukaryota</taxon>
        <taxon>Fungi</taxon>
        <taxon>Dikarya</taxon>
        <taxon>Ascomycota</taxon>
        <taxon>Pezizomycotina</taxon>
        <taxon>Sordariomycetes</taxon>
        <taxon>Hypocreomycetidae</taxon>
        <taxon>Hypocreales</taxon>
        <taxon>Nectriaceae</taxon>
        <taxon>Fusarium</taxon>
        <taxon>Fusarium solani species complex</taxon>
    </lineage>
</organism>
<accession>A0A9W8TBT1</accession>
<keyword evidence="3" id="KW-1185">Reference proteome</keyword>
<dbReference type="Pfam" id="PF00505">
    <property type="entry name" value="HMG_box"/>
    <property type="match status" value="1"/>
</dbReference>
<dbReference type="InterPro" id="IPR036910">
    <property type="entry name" value="HMG_box_dom_sf"/>
</dbReference>
<evidence type="ECO:0000259" key="1">
    <source>
        <dbReference type="Pfam" id="PF00505"/>
    </source>
</evidence>
<feature type="domain" description="HMG box" evidence="1">
    <location>
        <begin position="133"/>
        <end position="193"/>
    </location>
</feature>
<gene>
    <name evidence="2" type="ORF">N0V84_011503</name>
</gene>
<reference evidence="2" key="1">
    <citation type="submission" date="2022-10" db="EMBL/GenBank/DDBJ databases">
        <title>Tapping the CABI collections for fungal endophytes: first genome assemblies for Collariella, Neodidymelliopsis, Ascochyta clinopodiicola, Didymella pomorum, Didymosphaeria variabile, Neocosmospora piperis and Neocucurbitaria cava.</title>
        <authorList>
            <person name="Hill R."/>
        </authorList>
    </citation>
    <scope>NUCLEOTIDE SEQUENCE</scope>
    <source>
        <strain evidence="2">IMI 366586</strain>
    </source>
</reference>
<dbReference type="InterPro" id="IPR009071">
    <property type="entry name" value="HMG_box_dom"/>
</dbReference>
<dbReference type="AlphaFoldDB" id="A0A9W8TBT1"/>
<name>A0A9W8TBT1_9HYPO</name>
<sequence length="213" mass="24470">MAPGGISMEDMAKHPRSTAAGFLSPPYVDVPINFVYQKDRSEVHIFLNDLSHLQYLNYVADNFSRRVAQPVVVFHDKARRKFRLCPMPPGAPYDTSTYGRFCFVRDATRLDNVPVPPVLLTLENGLPHSVVKNAWILYRKEKEPEVRRQNPGLLGERLCQTITRMWFDEAPEVRKHWELLAQRALIHYIRKKQELHATNNEASNGSMTDEPSG</sequence>
<proteinExistence type="predicted"/>
<dbReference type="EMBL" id="JAPEUR010000435">
    <property type="protein sequence ID" value="KAJ4309434.1"/>
    <property type="molecule type" value="Genomic_DNA"/>
</dbReference>
<comment type="caution">
    <text evidence="2">The sequence shown here is derived from an EMBL/GenBank/DDBJ whole genome shotgun (WGS) entry which is preliminary data.</text>
</comment>
<protein>
    <recommendedName>
        <fullName evidence="1">HMG box domain-containing protein</fullName>
    </recommendedName>
</protein>
<dbReference type="SUPFAM" id="SSF47095">
    <property type="entry name" value="HMG-box"/>
    <property type="match status" value="1"/>
</dbReference>